<dbReference type="AlphaFoldDB" id="A0A4V2ESJ2"/>
<dbReference type="Proteomes" id="UP000294257">
    <property type="component" value="Unassembled WGS sequence"/>
</dbReference>
<comment type="subcellular location">
    <subcellularLocation>
        <location evidence="1">Membrane</location>
        <topology evidence="1">Multi-pass membrane protein</topology>
    </subcellularLocation>
</comment>
<evidence type="ECO:0000313" key="8">
    <source>
        <dbReference type="Proteomes" id="UP000294257"/>
    </source>
</evidence>
<accession>A0A4V2ESJ2</accession>
<dbReference type="EMBL" id="SGWQ01000005">
    <property type="protein sequence ID" value="RZS37763.1"/>
    <property type="molecule type" value="Genomic_DNA"/>
</dbReference>
<organism evidence="7 8">
    <name type="scientific">Herbihabitans rhizosphaerae</name>
    <dbReference type="NCBI Taxonomy" id="1872711"/>
    <lineage>
        <taxon>Bacteria</taxon>
        <taxon>Bacillati</taxon>
        <taxon>Actinomycetota</taxon>
        <taxon>Actinomycetes</taxon>
        <taxon>Pseudonocardiales</taxon>
        <taxon>Pseudonocardiaceae</taxon>
        <taxon>Herbihabitans</taxon>
    </lineage>
</organism>
<name>A0A4V2ESJ2_9PSEU</name>
<evidence type="ECO:0000256" key="5">
    <source>
        <dbReference type="SAM" id="Phobius"/>
    </source>
</evidence>
<gene>
    <name evidence="7" type="ORF">EV193_105321</name>
</gene>
<sequence>MSFELVPARFRDVRRLRRHGAPASVALPAKHGGIDDPRYPSGTGLGVTLGFVIDFALHVGVGVGACLALQRLPALERFADLAWLGLLLGFLLASIVHRIFVQRLTHTTLGKAIFGVCLIRSDTGGPPTLWSLVKVWLRGVLGVLGSGV</sequence>
<protein>
    <submittedName>
        <fullName evidence="7">RDD family protein</fullName>
    </submittedName>
</protein>
<keyword evidence="4 5" id="KW-0472">Membrane</keyword>
<evidence type="ECO:0000256" key="2">
    <source>
        <dbReference type="ARBA" id="ARBA00022692"/>
    </source>
</evidence>
<dbReference type="GO" id="GO:0016020">
    <property type="term" value="C:membrane"/>
    <property type="evidence" value="ECO:0007669"/>
    <property type="project" value="UniProtKB-SubCell"/>
</dbReference>
<evidence type="ECO:0000259" key="6">
    <source>
        <dbReference type="Pfam" id="PF06271"/>
    </source>
</evidence>
<evidence type="ECO:0000256" key="3">
    <source>
        <dbReference type="ARBA" id="ARBA00022989"/>
    </source>
</evidence>
<keyword evidence="3 5" id="KW-1133">Transmembrane helix</keyword>
<evidence type="ECO:0000256" key="1">
    <source>
        <dbReference type="ARBA" id="ARBA00004141"/>
    </source>
</evidence>
<proteinExistence type="predicted"/>
<dbReference type="Pfam" id="PF06271">
    <property type="entry name" value="RDD"/>
    <property type="match status" value="1"/>
</dbReference>
<dbReference type="InterPro" id="IPR010432">
    <property type="entry name" value="RDD"/>
</dbReference>
<comment type="caution">
    <text evidence="7">The sequence shown here is derived from an EMBL/GenBank/DDBJ whole genome shotgun (WGS) entry which is preliminary data.</text>
</comment>
<feature type="transmembrane region" description="Helical" evidence="5">
    <location>
        <begin position="81"/>
        <end position="100"/>
    </location>
</feature>
<evidence type="ECO:0000313" key="7">
    <source>
        <dbReference type="EMBL" id="RZS37763.1"/>
    </source>
</evidence>
<evidence type="ECO:0000256" key="4">
    <source>
        <dbReference type="ARBA" id="ARBA00023136"/>
    </source>
</evidence>
<feature type="domain" description="RDD" evidence="6">
    <location>
        <begin position="51"/>
        <end position="138"/>
    </location>
</feature>
<dbReference type="RefSeq" id="WP_165401386.1">
    <property type="nucleotide sequence ID" value="NZ_SGWQ01000005.1"/>
</dbReference>
<feature type="transmembrane region" description="Helical" evidence="5">
    <location>
        <begin position="45"/>
        <end position="69"/>
    </location>
</feature>
<keyword evidence="8" id="KW-1185">Reference proteome</keyword>
<reference evidence="7 8" key="1">
    <citation type="submission" date="2019-02" db="EMBL/GenBank/DDBJ databases">
        <title>Genomic Encyclopedia of Type Strains, Phase IV (KMG-IV): sequencing the most valuable type-strain genomes for metagenomic binning, comparative biology and taxonomic classification.</title>
        <authorList>
            <person name="Goeker M."/>
        </authorList>
    </citation>
    <scope>NUCLEOTIDE SEQUENCE [LARGE SCALE GENOMIC DNA]</scope>
    <source>
        <strain evidence="7 8">DSM 101727</strain>
    </source>
</reference>
<keyword evidence="2 5" id="KW-0812">Transmembrane</keyword>